<dbReference type="PANTHER" id="PTHR11455:SF9">
    <property type="entry name" value="CRYPTOCHROME CIRCADIAN CLOCK 5 ISOFORM X1"/>
    <property type="match status" value="1"/>
</dbReference>
<dbReference type="InterPro" id="IPR002081">
    <property type="entry name" value="Cryptochrome/DNA_photolyase_1"/>
</dbReference>
<dbReference type="GO" id="GO:0006139">
    <property type="term" value="P:nucleobase-containing compound metabolic process"/>
    <property type="evidence" value="ECO:0007669"/>
    <property type="project" value="UniProtKB-ARBA"/>
</dbReference>
<feature type="binding site" evidence="4">
    <location>
        <begin position="229"/>
        <end position="233"/>
    </location>
    <ligand>
        <name>FAD</name>
        <dbReference type="ChEBI" id="CHEBI:57692"/>
    </ligand>
</feature>
<proteinExistence type="inferred from homology"/>
<dbReference type="PANTHER" id="PTHR11455">
    <property type="entry name" value="CRYPTOCHROME"/>
    <property type="match status" value="1"/>
</dbReference>
<feature type="site" description="Electron transfer via tryptophanyl radical" evidence="5">
    <location>
        <position position="381"/>
    </location>
</feature>
<dbReference type="GO" id="GO:0009416">
    <property type="term" value="P:response to light stimulus"/>
    <property type="evidence" value="ECO:0007669"/>
    <property type="project" value="TreeGrafter"/>
</dbReference>
<feature type="site" description="Electron transfer via tryptophanyl radical" evidence="5">
    <location>
        <position position="305"/>
    </location>
</feature>
<dbReference type="EMBL" id="CADCVO010000572">
    <property type="protein sequence ID" value="CAA9525402.1"/>
    <property type="molecule type" value="Genomic_DNA"/>
</dbReference>
<dbReference type="InterPro" id="IPR018394">
    <property type="entry name" value="DNA_photolyase_1_CS_C"/>
</dbReference>
<dbReference type="AlphaFoldDB" id="A0A6J4TJX1"/>
<evidence type="ECO:0000256" key="5">
    <source>
        <dbReference type="PIRSR" id="PIRSR602081-2"/>
    </source>
</evidence>
<feature type="site" description="Electron transfer via tryptophanyl radical" evidence="5">
    <location>
        <position position="358"/>
    </location>
</feature>
<keyword evidence="2 4" id="KW-0274">FAD</keyword>
<feature type="binding site" evidence="4">
    <location>
        <position position="270"/>
    </location>
    <ligand>
        <name>FAD</name>
        <dbReference type="ChEBI" id="CHEBI:57692"/>
    </ligand>
</feature>
<dbReference type="InterPro" id="IPR036134">
    <property type="entry name" value="Crypto/Photolyase_FAD-like_sf"/>
</dbReference>
<dbReference type="PROSITE" id="PS51645">
    <property type="entry name" value="PHR_CRY_ALPHA_BETA"/>
    <property type="match status" value="1"/>
</dbReference>
<reference evidence="8" key="1">
    <citation type="submission" date="2020-02" db="EMBL/GenBank/DDBJ databases">
        <authorList>
            <person name="Meier V. D."/>
        </authorList>
    </citation>
    <scope>NUCLEOTIDE SEQUENCE</scope>
    <source>
        <strain evidence="8">AVDCRST_MAG13</strain>
    </source>
</reference>
<dbReference type="SUPFAM" id="SSF48173">
    <property type="entry name" value="Cryptochrome/photolyase FAD-binding domain"/>
    <property type="match status" value="1"/>
</dbReference>
<dbReference type="Gene3D" id="1.10.579.10">
    <property type="entry name" value="DNA Cyclobutane Dipyrimidine Photolyase, subunit A, domain 3"/>
    <property type="match status" value="1"/>
</dbReference>
<dbReference type="InterPro" id="IPR014729">
    <property type="entry name" value="Rossmann-like_a/b/a_fold"/>
</dbReference>
<evidence type="ECO:0000313" key="8">
    <source>
        <dbReference type="EMBL" id="CAA9525402.1"/>
    </source>
</evidence>
<dbReference type="GO" id="GO:0003677">
    <property type="term" value="F:DNA binding"/>
    <property type="evidence" value="ECO:0007669"/>
    <property type="project" value="TreeGrafter"/>
</dbReference>
<comment type="similarity">
    <text evidence="6">Belongs to the DNA photolyase family.</text>
</comment>
<feature type="binding site" evidence="4">
    <location>
        <position position="218"/>
    </location>
    <ligand>
        <name>FAD</name>
        <dbReference type="ChEBI" id="CHEBI:57692"/>
    </ligand>
</feature>
<protein>
    <submittedName>
        <fullName evidence="8">Deoxyribodipyrimidine photolyase</fullName>
        <ecNumber evidence="8">4.1.99.3</ecNumber>
    </submittedName>
</protein>
<dbReference type="GO" id="GO:0006950">
    <property type="term" value="P:response to stress"/>
    <property type="evidence" value="ECO:0007669"/>
    <property type="project" value="UniProtKB-ARBA"/>
</dbReference>
<evidence type="ECO:0000256" key="4">
    <source>
        <dbReference type="PIRSR" id="PIRSR602081-1"/>
    </source>
</evidence>
<dbReference type="Gene3D" id="3.40.50.620">
    <property type="entry name" value="HUPs"/>
    <property type="match status" value="1"/>
</dbReference>
<sequence>MSDTALVWYRRDLRVHDLPALHEACAGFARVVPCYVLDPLLLRGRYRSANRIAFMLAALAELDEELRARGGGGLVVREGDPRAEIPRLAAEAGAGAVLWTSDVSPYAVRRDRTVMDALRAAGVEPRPRSGGYMADVSRPRTKDGRPFSVFSPFFRAWEGLPRREVLPAPAAVPPLPDGLDRGTLPTARDPLPEPIAQPGERAARARLDAFLGAPLEAYDRRHDDLTGGTSVLSPYLRWGQLSPREIEGRLEPLLAGVPKERWPQTGPGAFRRQLAWRDFYAHVLLSFPGNVRHEFQPRFRERLRWQASDELFAAWAEGRTGYPLVDAGMRQLARTGWMHNRARLVTGSFLTKDLHMDWRLGEEHFARWLYDGEPAQNNGNWQWIASTGVDPAPYFRRMFNPTTQARKFDPSGTYIREYVPELRAVPDRWIHEPWRMPPEEQASAGCTIGRDYPAPVVDHAAERKVAMERYREAGDELAAEAEAKTPQ</sequence>
<dbReference type="InterPro" id="IPR005101">
    <property type="entry name" value="Cryptochr/Photolyase_FAD-bd"/>
</dbReference>
<evidence type="ECO:0000256" key="1">
    <source>
        <dbReference type="ARBA" id="ARBA00022630"/>
    </source>
</evidence>
<keyword evidence="8" id="KW-0456">Lyase</keyword>
<dbReference type="PRINTS" id="PR00147">
    <property type="entry name" value="DNAPHOTLYASE"/>
</dbReference>
<dbReference type="InterPro" id="IPR036155">
    <property type="entry name" value="Crypto/Photolyase_N_sf"/>
</dbReference>
<accession>A0A6J4TJX1</accession>
<dbReference type="PROSITE" id="PS00394">
    <property type="entry name" value="DNA_PHOTOLYASES_1_1"/>
    <property type="match status" value="1"/>
</dbReference>
<gene>
    <name evidence="8" type="ORF">AVDCRST_MAG13-3695</name>
</gene>
<evidence type="ECO:0000256" key="6">
    <source>
        <dbReference type="RuleBase" id="RU004182"/>
    </source>
</evidence>
<organism evidence="8">
    <name type="scientific">uncultured Solirubrobacteraceae bacterium</name>
    <dbReference type="NCBI Taxonomy" id="1162706"/>
    <lineage>
        <taxon>Bacteria</taxon>
        <taxon>Bacillati</taxon>
        <taxon>Actinomycetota</taxon>
        <taxon>Thermoleophilia</taxon>
        <taxon>Solirubrobacterales</taxon>
        <taxon>Solirubrobacteraceae</taxon>
        <taxon>environmental samples</taxon>
    </lineage>
</organism>
<dbReference type="Gene3D" id="1.25.40.80">
    <property type="match status" value="1"/>
</dbReference>
<dbReference type="EC" id="4.1.99.3" evidence="8"/>
<feature type="binding site" evidence="4">
    <location>
        <begin position="273"/>
        <end position="280"/>
    </location>
    <ligand>
        <name>FAD</name>
        <dbReference type="ChEBI" id="CHEBI:57692"/>
    </ligand>
</feature>
<keyword evidence="1 4" id="KW-0285">Flavoprotein</keyword>
<dbReference type="SUPFAM" id="SSF52425">
    <property type="entry name" value="Cryptochrome/photolyase, N-terminal domain"/>
    <property type="match status" value="1"/>
</dbReference>
<evidence type="ECO:0000259" key="7">
    <source>
        <dbReference type="PROSITE" id="PS51645"/>
    </source>
</evidence>
<feature type="domain" description="Photolyase/cryptochrome alpha/beta" evidence="7">
    <location>
        <begin position="3"/>
        <end position="133"/>
    </location>
</feature>
<comment type="cofactor">
    <cofactor evidence="4">
        <name>FAD</name>
        <dbReference type="ChEBI" id="CHEBI:57692"/>
    </cofactor>
    <text evidence="4">Binds 1 FAD per subunit.</text>
</comment>
<dbReference type="GO" id="GO:0003904">
    <property type="term" value="F:deoxyribodipyrimidine photo-lyase activity"/>
    <property type="evidence" value="ECO:0007669"/>
    <property type="project" value="UniProtKB-EC"/>
</dbReference>
<name>A0A6J4TJX1_9ACTN</name>
<evidence type="ECO:0000256" key="3">
    <source>
        <dbReference type="ARBA" id="ARBA00022991"/>
    </source>
</evidence>
<dbReference type="GO" id="GO:0071949">
    <property type="term" value="F:FAD binding"/>
    <property type="evidence" value="ECO:0007669"/>
    <property type="project" value="TreeGrafter"/>
</dbReference>
<dbReference type="Pfam" id="PF03441">
    <property type="entry name" value="FAD_binding_7"/>
    <property type="match status" value="1"/>
</dbReference>
<keyword evidence="3 6" id="KW-0157">Chromophore</keyword>
<dbReference type="Pfam" id="PF00875">
    <property type="entry name" value="DNA_photolyase"/>
    <property type="match status" value="1"/>
</dbReference>
<evidence type="ECO:0000256" key="2">
    <source>
        <dbReference type="ARBA" id="ARBA00022827"/>
    </source>
</evidence>
<dbReference type="InterPro" id="IPR006050">
    <property type="entry name" value="DNA_photolyase_N"/>
</dbReference>